<evidence type="ECO:0000313" key="2">
    <source>
        <dbReference type="EMBL" id="JAH56076.1"/>
    </source>
</evidence>
<reference evidence="2" key="2">
    <citation type="journal article" date="2015" name="Fish Shellfish Immunol.">
        <title>Early steps in the European eel (Anguilla anguilla)-Vibrio vulnificus interaction in the gills: Role of the RtxA13 toxin.</title>
        <authorList>
            <person name="Callol A."/>
            <person name="Pajuelo D."/>
            <person name="Ebbesson L."/>
            <person name="Teles M."/>
            <person name="MacKenzie S."/>
            <person name="Amaro C."/>
        </authorList>
    </citation>
    <scope>NUCLEOTIDE SEQUENCE</scope>
</reference>
<dbReference type="AlphaFoldDB" id="A0A0E9TR76"/>
<organism evidence="2">
    <name type="scientific">Anguilla anguilla</name>
    <name type="common">European freshwater eel</name>
    <name type="synonym">Muraena anguilla</name>
    <dbReference type="NCBI Taxonomy" id="7936"/>
    <lineage>
        <taxon>Eukaryota</taxon>
        <taxon>Metazoa</taxon>
        <taxon>Chordata</taxon>
        <taxon>Craniata</taxon>
        <taxon>Vertebrata</taxon>
        <taxon>Euteleostomi</taxon>
        <taxon>Actinopterygii</taxon>
        <taxon>Neopterygii</taxon>
        <taxon>Teleostei</taxon>
        <taxon>Anguilliformes</taxon>
        <taxon>Anguillidae</taxon>
        <taxon>Anguilla</taxon>
    </lineage>
</organism>
<feature type="region of interest" description="Disordered" evidence="1">
    <location>
        <begin position="41"/>
        <end position="60"/>
    </location>
</feature>
<feature type="compositionally biased region" description="Polar residues" evidence="1">
    <location>
        <begin position="49"/>
        <end position="60"/>
    </location>
</feature>
<reference evidence="2" key="1">
    <citation type="submission" date="2014-11" db="EMBL/GenBank/DDBJ databases">
        <authorList>
            <person name="Amaro Gonzalez C."/>
        </authorList>
    </citation>
    <scope>NUCLEOTIDE SEQUENCE</scope>
</reference>
<proteinExistence type="predicted"/>
<evidence type="ECO:0000256" key="1">
    <source>
        <dbReference type="SAM" id="MobiDB-lite"/>
    </source>
</evidence>
<name>A0A0E9TR76_ANGAN</name>
<dbReference type="EMBL" id="GBXM01056898">
    <property type="protein sequence ID" value="JAH51679.1"/>
    <property type="molecule type" value="Transcribed_RNA"/>
</dbReference>
<accession>A0A0E9TR76</accession>
<sequence>MGRLYANTNLNDVIHESNRGGMAVQWVALSPHSTKVLGSNLAPGCSPGTPVSSHSPKTCS</sequence>
<dbReference type="EMBL" id="GBXM01052501">
    <property type="protein sequence ID" value="JAH56076.1"/>
    <property type="molecule type" value="Transcribed_RNA"/>
</dbReference>
<protein>
    <submittedName>
        <fullName evidence="2">Uncharacterized protein</fullName>
    </submittedName>
</protein>